<feature type="region of interest" description="Disordered" evidence="2">
    <location>
        <begin position="140"/>
        <end position="199"/>
    </location>
</feature>
<evidence type="ECO:0000256" key="2">
    <source>
        <dbReference type="SAM" id="MobiDB-lite"/>
    </source>
</evidence>
<feature type="region of interest" description="Disordered" evidence="2">
    <location>
        <begin position="225"/>
        <end position="322"/>
    </location>
</feature>
<dbReference type="AlphaFoldDB" id="A0AAW0EF11"/>
<feature type="compositionally biased region" description="Low complexity" evidence="2">
    <location>
        <begin position="773"/>
        <end position="791"/>
    </location>
</feature>
<gene>
    <name evidence="3" type="ORF">VNI00_000399</name>
</gene>
<evidence type="ECO:0000256" key="1">
    <source>
        <dbReference type="SAM" id="Coils"/>
    </source>
</evidence>
<feature type="region of interest" description="Disordered" evidence="2">
    <location>
        <begin position="489"/>
        <end position="511"/>
    </location>
</feature>
<feature type="compositionally biased region" description="Basic and acidic residues" evidence="2">
    <location>
        <begin position="755"/>
        <end position="771"/>
    </location>
</feature>
<feature type="compositionally biased region" description="Pro residues" evidence="2">
    <location>
        <begin position="412"/>
        <end position="421"/>
    </location>
</feature>
<feature type="compositionally biased region" description="Low complexity" evidence="2">
    <location>
        <begin position="615"/>
        <end position="629"/>
    </location>
</feature>
<feature type="region of interest" description="Disordered" evidence="2">
    <location>
        <begin position="398"/>
        <end position="427"/>
    </location>
</feature>
<comment type="caution">
    <text evidence="3">The sequence shown here is derived from an EMBL/GenBank/DDBJ whole genome shotgun (WGS) entry which is preliminary data.</text>
</comment>
<feature type="compositionally biased region" description="Polar residues" evidence="2">
    <location>
        <begin position="91"/>
        <end position="106"/>
    </location>
</feature>
<dbReference type="EMBL" id="JAYKXP010000001">
    <property type="protein sequence ID" value="KAK7062902.1"/>
    <property type="molecule type" value="Genomic_DNA"/>
</dbReference>
<feature type="compositionally biased region" description="Basic and acidic residues" evidence="2">
    <location>
        <begin position="600"/>
        <end position="614"/>
    </location>
</feature>
<feature type="compositionally biased region" description="Low complexity" evidence="2">
    <location>
        <begin position="257"/>
        <end position="290"/>
    </location>
</feature>
<name>A0AAW0EF11_9AGAR</name>
<feature type="compositionally biased region" description="Low complexity" evidence="2">
    <location>
        <begin position="490"/>
        <end position="507"/>
    </location>
</feature>
<feature type="compositionally biased region" description="Basic and acidic residues" evidence="2">
    <location>
        <begin position="306"/>
        <end position="321"/>
    </location>
</feature>
<feature type="compositionally biased region" description="Polar residues" evidence="2">
    <location>
        <begin position="160"/>
        <end position="199"/>
    </location>
</feature>
<feature type="coiled-coil region" evidence="1">
    <location>
        <begin position="549"/>
        <end position="576"/>
    </location>
</feature>
<organism evidence="3 4">
    <name type="scientific">Paramarasmius palmivorus</name>
    <dbReference type="NCBI Taxonomy" id="297713"/>
    <lineage>
        <taxon>Eukaryota</taxon>
        <taxon>Fungi</taxon>
        <taxon>Dikarya</taxon>
        <taxon>Basidiomycota</taxon>
        <taxon>Agaricomycotina</taxon>
        <taxon>Agaricomycetes</taxon>
        <taxon>Agaricomycetidae</taxon>
        <taxon>Agaricales</taxon>
        <taxon>Marasmiineae</taxon>
        <taxon>Marasmiaceae</taxon>
        <taxon>Paramarasmius</taxon>
    </lineage>
</organism>
<feature type="compositionally biased region" description="Polar residues" evidence="2">
    <location>
        <begin position="682"/>
        <end position="692"/>
    </location>
</feature>
<feature type="region of interest" description="Disordered" evidence="2">
    <location>
        <begin position="751"/>
        <end position="824"/>
    </location>
</feature>
<feature type="compositionally biased region" description="Low complexity" evidence="2">
    <location>
        <begin position="108"/>
        <end position="122"/>
    </location>
</feature>
<feature type="region of interest" description="Disordered" evidence="2">
    <location>
        <begin position="459"/>
        <end position="478"/>
    </location>
</feature>
<feature type="region of interest" description="Disordered" evidence="2">
    <location>
        <begin position="1"/>
        <end position="127"/>
    </location>
</feature>
<feature type="compositionally biased region" description="Low complexity" evidence="2">
    <location>
        <begin position="706"/>
        <end position="734"/>
    </location>
</feature>
<feature type="region of interest" description="Disordered" evidence="2">
    <location>
        <begin position="682"/>
        <end position="736"/>
    </location>
</feature>
<feature type="compositionally biased region" description="Polar residues" evidence="2">
    <location>
        <begin position="644"/>
        <end position="661"/>
    </location>
</feature>
<evidence type="ECO:0000313" key="3">
    <source>
        <dbReference type="EMBL" id="KAK7062902.1"/>
    </source>
</evidence>
<proteinExistence type="predicted"/>
<keyword evidence="4" id="KW-1185">Reference proteome</keyword>
<reference evidence="3 4" key="1">
    <citation type="submission" date="2024-01" db="EMBL/GenBank/DDBJ databases">
        <title>A draft genome for a cacao thread blight-causing isolate of Paramarasmius palmivorus.</title>
        <authorList>
            <person name="Baruah I.K."/>
            <person name="Bukari Y."/>
            <person name="Amoako-Attah I."/>
            <person name="Meinhardt L.W."/>
            <person name="Bailey B.A."/>
            <person name="Cohen S.P."/>
        </authorList>
    </citation>
    <scope>NUCLEOTIDE SEQUENCE [LARGE SCALE GENOMIC DNA]</scope>
    <source>
        <strain evidence="3 4">GH-12</strain>
    </source>
</reference>
<sequence length="842" mass="91109">MPSSLSSRSHHKPIQASYGGSSILEPRQSSTVRFPETGIAHHDGSTHLGDPPLTPSKKKSTRIPLFGRSRKKSTHSDAAPPDARRRHESHGMTSSRPFQDDQSVPTRASLSQPSLTSSPPATIAVQPTLGSRIAAHFTLTPRRSIRKAKMSHPTEKDVASDSSTRLSSNTQRISISSARRYSGVKQTNESTYRPSTESMKLVQPTITVSRPPQDIYDLGEFDDLFTRPRAKPKPKPIEVSPLQLERKSSTPPPSSPEPDFASSDGGNRSSATSTPTLLTPTISSSHLSSIEGITTGSEPHVTGTDDIPHPTPHDISHDDISHGSLLYSPSKWSRSMHRKATRGVPRTYAGTDTEIYSAAEESDAMSIMSMPLSGAMSSVKRRSINSLLQDHSRSTALTMRSNKSRVSSLAPSQPPSIPLPATPNTSIGKTRQRAQTVASSIPPVSPTGAQTLLKRQTTTLTKLSPIPPTPPPKDSGLTFDHTVIEANRFSSTSNPDSSSSSSSSTPTLTAKTFPRFEPIEIDVEVASVDELREGLQKQTSQLKDMASYCLQMTEEKAQLEKKVALLEREIIRRDKEIKGYTWLLNNTRPAEGTQALRAVRKLDTPDLDRSDDSSVRSTRLPTPSPSTRLPLHRTGPEDSGAESYATSGAESLVDSGTSGTESLPPRRLQSMKKLMLVESFNKTRSQPGSLIKQQAEGRELEAVHDLSGSRLGRYSSRSSVYSNSSSGSSPVSSPTAMSFTAAGLTTISEAMHNSSLKDQRHKERKEQERKSTATKSSKPTSSSSTSRPTPSEAYANNLKKGRPPSIGQVLDSSNQNATVPPMMQESFGGRSRAILGIASFKT</sequence>
<accession>A0AAW0EF11</accession>
<dbReference type="Proteomes" id="UP001383192">
    <property type="component" value="Unassembled WGS sequence"/>
</dbReference>
<keyword evidence="1" id="KW-0175">Coiled coil</keyword>
<feature type="region of interest" description="Disordered" evidence="2">
    <location>
        <begin position="598"/>
        <end position="667"/>
    </location>
</feature>
<protein>
    <submittedName>
        <fullName evidence="3">Uncharacterized protein</fullName>
    </submittedName>
</protein>
<feature type="compositionally biased region" description="Basic and acidic residues" evidence="2">
    <location>
        <begin position="695"/>
        <end position="704"/>
    </location>
</feature>
<feature type="compositionally biased region" description="Polar residues" evidence="2">
    <location>
        <begin position="398"/>
        <end position="411"/>
    </location>
</feature>
<evidence type="ECO:0000313" key="4">
    <source>
        <dbReference type="Proteomes" id="UP001383192"/>
    </source>
</evidence>